<dbReference type="RefSeq" id="WP_037511781.1">
    <property type="nucleotide sequence ID" value="NZ_CAIGKD010000017.1"/>
</dbReference>
<reference evidence="1 2" key="1">
    <citation type="submission" date="2018-10" db="EMBL/GenBank/DDBJ databases">
        <title>Characterization and genome analysis of a novel bacterium Sphingobium yanoikuyae SJTF8 capable of degrading PAHs.</title>
        <authorList>
            <person name="Yin C."/>
            <person name="Xiong W."/>
            <person name="Liang R."/>
        </authorList>
    </citation>
    <scope>NUCLEOTIDE SEQUENCE [LARGE SCALE GENOMIC DNA]</scope>
    <source>
        <strain evidence="1 2">SJTF8</strain>
    </source>
</reference>
<dbReference type="Proteomes" id="UP000280708">
    <property type="component" value="Chromosome"/>
</dbReference>
<gene>
    <name evidence="1" type="ORF">EBF16_07385</name>
</gene>
<evidence type="ECO:0000313" key="1">
    <source>
        <dbReference type="EMBL" id="AYO76776.1"/>
    </source>
</evidence>
<name>A0A085K0Y2_SPHYA</name>
<sequence length="390" mass="40544">MTFAAILSASRASGDSPAALRATLHFAGQTLVEYQARQAVRAGADRIMILVSVITPAISQAVDRLSADGIAVALIRDMVSMVRDAPRDADVLLVADGAVVAQGHYDALAGQAGNALLVTDDSRASAPFERIDAGQRWAGLARINPALLFGTLDMIGDWDLALTLVRSAVQGGAVRITVPQDDLLEGRVALVDGQEQADLAAQAVMSTGTRSGSSSRGGIEHYLFGPLARLLGPALMRSQVPAMQVRIGSIALAGIALMPLELGWPGTGLSLLLLALLLAELADRLDEMALRRPPSGWIAFLAPGLALIGVMLSGSGMVPNYLALLLGIITVADRWRRTGAARPWMIFTPGTALLVLLAALLTGAEALGFDIAMLAAIGSIGAIILSRRGG</sequence>
<protein>
    <submittedName>
        <fullName evidence="1">Uncharacterized protein</fullName>
    </submittedName>
</protein>
<proteinExistence type="predicted"/>
<dbReference type="AlphaFoldDB" id="A0A085K0Y2"/>
<organism evidence="1 2">
    <name type="scientific">Sphingobium yanoikuyae</name>
    <name type="common">Sphingomonas yanoikuyae</name>
    <dbReference type="NCBI Taxonomy" id="13690"/>
    <lineage>
        <taxon>Bacteria</taxon>
        <taxon>Pseudomonadati</taxon>
        <taxon>Pseudomonadota</taxon>
        <taxon>Alphaproteobacteria</taxon>
        <taxon>Sphingomonadales</taxon>
        <taxon>Sphingomonadaceae</taxon>
        <taxon>Sphingobium</taxon>
    </lineage>
</organism>
<dbReference type="EMBL" id="CP033230">
    <property type="protein sequence ID" value="AYO76776.1"/>
    <property type="molecule type" value="Genomic_DNA"/>
</dbReference>
<accession>A0A085K0Y2</accession>
<evidence type="ECO:0000313" key="2">
    <source>
        <dbReference type="Proteomes" id="UP000280708"/>
    </source>
</evidence>